<feature type="signal peptide" evidence="1">
    <location>
        <begin position="1"/>
        <end position="23"/>
    </location>
</feature>
<keyword evidence="1" id="KW-0732">Signal</keyword>
<dbReference type="PROSITE" id="PS51257">
    <property type="entry name" value="PROKAR_LIPOPROTEIN"/>
    <property type="match status" value="1"/>
</dbReference>
<sequence>MQHVYKWILMSLGAFVLSTSLIACQGQGSASSGPNVVIMNAQGTPVGGTASSVVATPAATATPVPQPNLLENGDFASDWTDGWERDNGPVINGQSVVEVIPSSRGSSGNAVRLIHDGEGFLSVYQVIELTSPDVVISAEVNPTAETPCGGFLKACTGMAGLLIYLLHGNEGTPNERSIGSLAYLYPGTNDRLRQTSDATARYLFVAQGWQTVRFNLRQEIVNSLPGVDLSTVKGIMVGVIVGSVGECDPGQCYAEVQATNLKIEPFK</sequence>
<evidence type="ECO:0000313" key="2">
    <source>
        <dbReference type="EMBL" id="MBP1464477.1"/>
    </source>
</evidence>
<protein>
    <submittedName>
        <fullName evidence="2">Uncharacterized protein</fullName>
    </submittedName>
</protein>
<accession>A0ABS4D4V5</accession>
<keyword evidence="3" id="KW-1185">Reference proteome</keyword>
<comment type="caution">
    <text evidence="2">The sequence shown here is derived from an EMBL/GenBank/DDBJ whole genome shotgun (WGS) entry which is preliminary data.</text>
</comment>
<dbReference type="EMBL" id="SIJK02000002">
    <property type="protein sequence ID" value="MBP1464477.1"/>
    <property type="molecule type" value="Genomic_DNA"/>
</dbReference>
<feature type="chain" id="PRO_5045443286" evidence="1">
    <location>
        <begin position="24"/>
        <end position="267"/>
    </location>
</feature>
<organism evidence="2 3">
    <name type="scientific">Candidatus Chloroploca mongolica</name>
    <dbReference type="NCBI Taxonomy" id="2528176"/>
    <lineage>
        <taxon>Bacteria</taxon>
        <taxon>Bacillati</taxon>
        <taxon>Chloroflexota</taxon>
        <taxon>Chloroflexia</taxon>
        <taxon>Chloroflexales</taxon>
        <taxon>Chloroflexineae</taxon>
        <taxon>Oscillochloridaceae</taxon>
        <taxon>Candidatus Chloroploca</taxon>
    </lineage>
</organism>
<dbReference type="RefSeq" id="WP_135476220.1">
    <property type="nucleotide sequence ID" value="NZ_SIJK02000002.1"/>
</dbReference>
<evidence type="ECO:0000313" key="3">
    <source>
        <dbReference type="Proteomes" id="UP001193081"/>
    </source>
</evidence>
<reference evidence="2 3" key="1">
    <citation type="submission" date="2021-03" db="EMBL/GenBank/DDBJ databases">
        <authorList>
            <person name="Grouzdev D.S."/>
        </authorList>
    </citation>
    <scope>NUCLEOTIDE SEQUENCE [LARGE SCALE GENOMIC DNA]</scope>
    <source>
        <strain evidence="2 3">M50-1</strain>
    </source>
</reference>
<evidence type="ECO:0000256" key="1">
    <source>
        <dbReference type="SAM" id="SignalP"/>
    </source>
</evidence>
<proteinExistence type="predicted"/>
<dbReference type="Proteomes" id="UP001193081">
    <property type="component" value="Unassembled WGS sequence"/>
</dbReference>
<name>A0ABS4D4V5_9CHLR</name>
<gene>
    <name evidence="2" type="ORF">EYB53_002030</name>
</gene>